<keyword evidence="1" id="KW-0472">Membrane</keyword>
<dbReference type="Pfam" id="PF05940">
    <property type="entry name" value="NnrS"/>
    <property type="match status" value="1"/>
</dbReference>
<feature type="transmembrane region" description="Helical" evidence="1">
    <location>
        <begin position="72"/>
        <end position="92"/>
    </location>
</feature>
<keyword evidence="3" id="KW-1185">Reference proteome</keyword>
<feature type="transmembrane region" description="Helical" evidence="1">
    <location>
        <begin position="275"/>
        <end position="294"/>
    </location>
</feature>
<reference evidence="2 3" key="1">
    <citation type="submission" date="2019-10" db="EMBL/GenBank/DDBJ databases">
        <title>Two novel species isolated from a subtropical stream in China.</title>
        <authorList>
            <person name="Lu H."/>
        </authorList>
    </citation>
    <scope>NUCLEOTIDE SEQUENCE [LARGE SCALE GENOMIC DNA]</scope>
    <source>
        <strain evidence="2 3">FT29W</strain>
    </source>
</reference>
<feature type="transmembrane region" description="Helical" evidence="1">
    <location>
        <begin position="30"/>
        <end position="52"/>
    </location>
</feature>
<proteinExistence type="predicted"/>
<protein>
    <submittedName>
        <fullName evidence="2">NnrS family protein</fullName>
    </submittedName>
</protein>
<feature type="transmembrane region" description="Helical" evidence="1">
    <location>
        <begin position="153"/>
        <end position="179"/>
    </location>
</feature>
<organism evidence="2 3">
    <name type="scientific">Rugamonas aquatica</name>
    <dbReference type="NCBI Taxonomy" id="2743357"/>
    <lineage>
        <taxon>Bacteria</taxon>
        <taxon>Pseudomonadati</taxon>
        <taxon>Pseudomonadota</taxon>
        <taxon>Betaproteobacteria</taxon>
        <taxon>Burkholderiales</taxon>
        <taxon>Oxalobacteraceae</taxon>
        <taxon>Telluria group</taxon>
        <taxon>Rugamonas</taxon>
    </lineage>
</organism>
<feature type="transmembrane region" description="Helical" evidence="1">
    <location>
        <begin position="300"/>
        <end position="322"/>
    </location>
</feature>
<name>A0A6A7MUX2_9BURK</name>
<gene>
    <name evidence="2" type="ORF">GEV02_01125</name>
</gene>
<dbReference type="RefSeq" id="WP_152836116.1">
    <property type="nucleotide sequence ID" value="NZ_WHUG01000001.1"/>
</dbReference>
<dbReference type="Proteomes" id="UP000440498">
    <property type="component" value="Unassembled WGS sequence"/>
</dbReference>
<feature type="transmembrane region" description="Helical" evidence="1">
    <location>
        <begin position="343"/>
        <end position="362"/>
    </location>
</feature>
<feature type="transmembrane region" description="Helical" evidence="1">
    <location>
        <begin position="99"/>
        <end position="117"/>
    </location>
</feature>
<feature type="transmembrane region" description="Helical" evidence="1">
    <location>
        <begin position="246"/>
        <end position="263"/>
    </location>
</feature>
<comment type="caution">
    <text evidence="2">The sequence shown here is derived from an EMBL/GenBank/DDBJ whole genome shotgun (WGS) entry which is preliminary data.</text>
</comment>
<feature type="transmembrane region" description="Helical" evidence="1">
    <location>
        <begin position="185"/>
        <end position="203"/>
    </location>
</feature>
<evidence type="ECO:0000313" key="2">
    <source>
        <dbReference type="EMBL" id="MQA36735.1"/>
    </source>
</evidence>
<sequence length="401" mass="43135">MSLLHIEEPAGKAGAWDGSHPLWRLGFRPFYLAAAGFAALAIPLWMLRYLSWWPAGAEGWLHVGFAWHMHEMVFGMAAAVVVGFLYTAAFNWTGNWTPVRGKLAALVTLWLLGRLAMLLAPPLAGALVDWLFLPAAAWPLWRVMQKAGNRRNYFLVGLLALMAAANGVFHAITLGWLAANPIAPVQAAILVIVLMEGAIGTRIIPMFTRNGAPGTTPVVQPKLDKLSLGLLAAFALGWVAGVPAWLIGPVGVVAALLVLLRLWRWQALRTGRVPLLWIMHLSYAWIAAGLLLLVLSRWQIVTASAGFHALTVGSMAGLILGMMTRTTLGHTGRPLRAGRAETAMFALIQLSALTRVLSALGLDGGASTLVLSALCWTVAFGLYVYVYAPYLSSARVDGKPG</sequence>
<feature type="transmembrane region" description="Helical" evidence="1">
    <location>
        <begin position="368"/>
        <end position="388"/>
    </location>
</feature>
<dbReference type="EMBL" id="WHUG01000001">
    <property type="protein sequence ID" value="MQA36735.1"/>
    <property type="molecule type" value="Genomic_DNA"/>
</dbReference>
<accession>A0A6A7MUX2</accession>
<evidence type="ECO:0000256" key="1">
    <source>
        <dbReference type="SAM" id="Phobius"/>
    </source>
</evidence>
<evidence type="ECO:0000313" key="3">
    <source>
        <dbReference type="Proteomes" id="UP000440498"/>
    </source>
</evidence>
<keyword evidence="1" id="KW-0812">Transmembrane</keyword>
<dbReference type="InterPro" id="IPR010266">
    <property type="entry name" value="NnrS"/>
</dbReference>
<keyword evidence="1" id="KW-1133">Transmembrane helix</keyword>
<dbReference type="AlphaFoldDB" id="A0A6A7MUX2"/>